<keyword evidence="2" id="KW-1185">Reference proteome</keyword>
<organism evidence="1 2">
    <name type="scientific">Microbulbifer donghaiensis</name>
    <dbReference type="NCBI Taxonomy" id="494016"/>
    <lineage>
        <taxon>Bacteria</taxon>
        <taxon>Pseudomonadati</taxon>
        <taxon>Pseudomonadota</taxon>
        <taxon>Gammaproteobacteria</taxon>
        <taxon>Cellvibrionales</taxon>
        <taxon>Microbulbiferaceae</taxon>
        <taxon>Microbulbifer</taxon>
    </lineage>
</organism>
<dbReference type="RefSeq" id="WP_073276508.1">
    <property type="nucleotide sequence ID" value="NZ_FQVA01000004.1"/>
</dbReference>
<protein>
    <recommendedName>
        <fullName evidence="3">Lipoprotein</fullName>
    </recommendedName>
</protein>
<dbReference type="PROSITE" id="PS51257">
    <property type="entry name" value="PROKAR_LIPOPROTEIN"/>
    <property type="match status" value="1"/>
</dbReference>
<dbReference type="EMBL" id="FQVA01000004">
    <property type="protein sequence ID" value="SHF92494.1"/>
    <property type="molecule type" value="Genomic_DNA"/>
</dbReference>
<dbReference type="AlphaFoldDB" id="A0A1M5FM37"/>
<evidence type="ECO:0008006" key="3">
    <source>
        <dbReference type="Google" id="ProtNLM"/>
    </source>
</evidence>
<gene>
    <name evidence="1" type="ORF">SAMN04487965_2967</name>
</gene>
<name>A0A1M5FM37_9GAMM</name>
<dbReference type="Proteomes" id="UP000184170">
    <property type="component" value="Unassembled WGS sequence"/>
</dbReference>
<evidence type="ECO:0000313" key="2">
    <source>
        <dbReference type="Proteomes" id="UP000184170"/>
    </source>
</evidence>
<sequence>MRTFLAAMTLLLLVGCDRHTVLYYEFQTDLVETEYGELDAVISGEFSEASRFPRITHFGNPYTLLISFSPSSEEHTPLAISDITIRAIDGTTLYSFPGGEMETTWPDYNEDWYSSWTQQDLQLDHKILQLDFQLTFSVDGKVLKKDFSFSFKPTYEESHHSSQ</sequence>
<accession>A0A1M5FM37</accession>
<proteinExistence type="predicted"/>
<evidence type="ECO:0000313" key="1">
    <source>
        <dbReference type="EMBL" id="SHF92494.1"/>
    </source>
</evidence>
<reference evidence="2" key="1">
    <citation type="submission" date="2016-11" db="EMBL/GenBank/DDBJ databases">
        <authorList>
            <person name="Varghese N."/>
            <person name="Submissions S."/>
        </authorList>
    </citation>
    <scope>NUCLEOTIDE SEQUENCE [LARGE SCALE GENOMIC DNA]</scope>
    <source>
        <strain evidence="2">CGMCC 1.7063</strain>
    </source>
</reference>